<proteinExistence type="predicted"/>
<reference evidence="2" key="1">
    <citation type="submission" date="2015-10" db="EMBL/GenBank/DDBJ databases">
        <title>Draft Genome Sequences of 11 Lactococcus lactis subspecies cremoris strains.</title>
        <authorList>
            <person name="Wels M."/>
            <person name="Backus L."/>
            <person name="Boekhorst J."/>
            <person name="Dijkstra A."/>
            <person name="Beerthuizen M."/>
            <person name="Kelly W."/>
            <person name="Siezen R."/>
            <person name="Bachmann H."/>
            <person name="Van Hijum S."/>
        </authorList>
    </citation>
    <scope>NUCLEOTIDE SEQUENCE [LARGE SCALE GENOMIC DNA]</scope>
    <source>
        <strain evidence="2">M20</strain>
    </source>
</reference>
<dbReference type="PATRIC" id="fig|1360.114.peg.1123"/>
<evidence type="ECO:0000313" key="2">
    <source>
        <dbReference type="Proteomes" id="UP000053719"/>
    </source>
</evidence>
<dbReference type="AlphaFoldDB" id="A0A0V8EC12"/>
<dbReference type="Proteomes" id="UP000053719">
    <property type="component" value="Unassembled WGS sequence"/>
</dbReference>
<evidence type="ECO:0000313" key="1">
    <source>
        <dbReference type="EMBL" id="KSU23378.1"/>
    </source>
</evidence>
<comment type="caution">
    <text evidence="1">The sequence shown here is derived from an EMBL/GenBank/DDBJ whole genome shotgun (WGS) entry which is preliminary data.</text>
</comment>
<dbReference type="EMBL" id="LKLU01000004">
    <property type="protein sequence ID" value="KSU23378.1"/>
    <property type="molecule type" value="Genomic_DNA"/>
</dbReference>
<organism evidence="1 2">
    <name type="scientific">Lactococcus lactis subsp. lactis</name>
    <name type="common">Streptococcus lactis</name>
    <dbReference type="NCBI Taxonomy" id="1360"/>
    <lineage>
        <taxon>Bacteria</taxon>
        <taxon>Bacillati</taxon>
        <taxon>Bacillota</taxon>
        <taxon>Bacilli</taxon>
        <taxon>Lactobacillales</taxon>
        <taxon>Streptococcaceae</taxon>
        <taxon>Lactococcus</taxon>
    </lineage>
</organism>
<sequence>MKDKVIKGLIRGTCLSVFYLIFEHISRNWGLAETRQFLYILIMILYLWKDN</sequence>
<name>A0A0V8EC12_LACLL</name>
<protein>
    <submittedName>
        <fullName evidence="1">Phage protein</fullName>
    </submittedName>
</protein>
<accession>A0A0V8EC12</accession>
<gene>
    <name evidence="1" type="ORF">M20_0163</name>
</gene>